<evidence type="ECO:0000256" key="13">
    <source>
        <dbReference type="ARBA" id="ARBA00023316"/>
    </source>
</evidence>
<feature type="compositionally biased region" description="Low complexity" evidence="17">
    <location>
        <begin position="289"/>
        <end position="321"/>
    </location>
</feature>
<evidence type="ECO:0000256" key="15">
    <source>
        <dbReference type="PIRSR" id="PIRSR037299-1"/>
    </source>
</evidence>
<gene>
    <name evidence="20" type="ORF">B7463_g33</name>
</gene>
<evidence type="ECO:0000256" key="5">
    <source>
        <dbReference type="ARBA" id="ARBA00022676"/>
    </source>
</evidence>
<dbReference type="EMBL" id="NCSJ02000001">
    <property type="protein sequence ID" value="RFU36286.1"/>
    <property type="molecule type" value="Genomic_DNA"/>
</dbReference>
<comment type="subcellular location">
    <subcellularLocation>
        <location evidence="2">Membrane</location>
        <topology evidence="2">Lipid-anchor</topology>
        <topology evidence="2">GPI-anchor</topology>
    </subcellularLocation>
</comment>
<keyword evidence="21" id="KW-1185">Reference proteome</keyword>
<reference evidence="20 21" key="1">
    <citation type="submission" date="2018-05" db="EMBL/GenBank/DDBJ databases">
        <title>Draft genome sequence of Scytalidium lignicola DSM 105466, a ubiquitous saprotrophic fungus.</title>
        <authorList>
            <person name="Buettner E."/>
            <person name="Gebauer A.M."/>
            <person name="Hofrichter M."/>
            <person name="Liers C."/>
            <person name="Kellner H."/>
        </authorList>
    </citation>
    <scope>NUCLEOTIDE SEQUENCE [LARGE SCALE GENOMIC DNA]</scope>
    <source>
        <strain evidence="20 21">DSM 105466</strain>
    </source>
</reference>
<keyword evidence="6" id="KW-0808">Transferase</keyword>
<evidence type="ECO:0000256" key="6">
    <source>
        <dbReference type="ARBA" id="ARBA00022679"/>
    </source>
</evidence>
<dbReference type="OMA" id="PTIRTGK"/>
<feature type="disulfide bond" evidence="16">
    <location>
        <begin position="27"/>
        <end position="34"/>
    </location>
</feature>
<dbReference type="InterPro" id="IPR013320">
    <property type="entry name" value="ConA-like_dom_sf"/>
</dbReference>
<keyword evidence="9" id="KW-0472">Membrane</keyword>
<evidence type="ECO:0000256" key="16">
    <source>
        <dbReference type="PIRSR" id="PIRSR037299-2"/>
    </source>
</evidence>
<dbReference type="AlphaFoldDB" id="A0A3E2HSH6"/>
<evidence type="ECO:0000256" key="12">
    <source>
        <dbReference type="ARBA" id="ARBA00023295"/>
    </source>
</evidence>
<dbReference type="Gene3D" id="2.60.120.200">
    <property type="match status" value="1"/>
</dbReference>
<evidence type="ECO:0000256" key="9">
    <source>
        <dbReference type="ARBA" id="ARBA00023136"/>
    </source>
</evidence>
<evidence type="ECO:0000313" key="21">
    <source>
        <dbReference type="Proteomes" id="UP000258309"/>
    </source>
</evidence>
<keyword evidence="11" id="KW-0449">Lipoprotein</keyword>
<keyword evidence="8" id="KW-0378">Hydrolase</keyword>
<dbReference type="PIRSF" id="PIRSF037299">
    <property type="entry name" value="Glycosidase_CRH1_prd"/>
    <property type="match status" value="1"/>
</dbReference>
<dbReference type="GO" id="GO:0016757">
    <property type="term" value="F:glycosyltransferase activity"/>
    <property type="evidence" value="ECO:0007669"/>
    <property type="project" value="UniProtKB-KW"/>
</dbReference>
<dbReference type="PANTHER" id="PTHR10963">
    <property type="entry name" value="GLYCOSYL HYDROLASE-RELATED"/>
    <property type="match status" value="1"/>
</dbReference>
<keyword evidence="12" id="KW-0326">Glycosidase</keyword>
<comment type="similarity">
    <text evidence="14">Belongs to the glycosyl hydrolase 16 family. CRH1 subfamily.</text>
</comment>
<evidence type="ECO:0000256" key="17">
    <source>
        <dbReference type="SAM" id="MobiDB-lite"/>
    </source>
</evidence>
<dbReference type="GO" id="GO:0009277">
    <property type="term" value="C:fungal-type cell wall"/>
    <property type="evidence" value="ECO:0007669"/>
    <property type="project" value="TreeGrafter"/>
</dbReference>
<keyword evidence="13" id="KW-0961">Cell wall biogenesis/degradation</keyword>
<sequence>MRASTLSASALLFAGAALVQAQTFTDCNPLEKTCPTDPALGTTLSVDFTKGKSDAFSYADGTTVSYGSDGAEFAITTAKTAPTVQSNDYIFFGKITVTLKAAPGVGVVSSFILESDDLDEIDWEWLGGTDTSVESNFFGKGNTTTYNRAIYHDMSDPIGSFHTYTIDWTQEAVKWYIDGALVRTLNYGDDLALNGKNFPQTPMRVKFGNWVGCADAAAASNPATQGTCQWAGGPVDLTKVPYVMYVKSVTIQDYGCATSYQYGDNSGSYQSIKSIGGCSGGSKSGSGSGSSAAASSTASSSATSSKSTTKTTTATHKSTTTTVASSAAITSSVGSSASAPSSSSPIPQSTITTVVTGTNATATTSLRGSTTPSAPPQETPNAASKSSYGGLDMAVMVLGLGLGYLVM</sequence>
<feature type="domain" description="GH16" evidence="19">
    <location>
        <begin position="30"/>
        <end position="246"/>
    </location>
</feature>
<dbReference type="OrthoDB" id="4781at2759"/>
<dbReference type="STRING" id="5539.A0A3E2HSH6"/>
<accession>A0A3E2HSH6</accession>
<dbReference type="PROSITE" id="PS51762">
    <property type="entry name" value="GH16_2"/>
    <property type="match status" value="1"/>
</dbReference>
<proteinExistence type="inferred from homology"/>
<keyword evidence="4" id="KW-0336">GPI-anchor</keyword>
<comment type="caution">
    <text evidence="20">The sequence shown here is derived from an EMBL/GenBank/DDBJ whole genome shotgun (WGS) entry which is preliminary data.</text>
</comment>
<evidence type="ECO:0000256" key="7">
    <source>
        <dbReference type="ARBA" id="ARBA00022729"/>
    </source>
</evidence>
<dbReference type="GO" id="GO:0031505">
    <property type="term" value="P:fungal-type cell wall organization"/>
    <property type="evidence" value="ECO:0007669"/>
    <property type="project" value="TreeGrafter"/>
</dbReference>
<organism evidence="20 21">
    <name type="scientific">Scytalidium lignicola</name>
    <name type="common">Hyphomycete</name>
    <dbReference type="NCBI Taxonomy" id="5539"/>
    <lineage>
        <taxon>Eukaryota</taxon>
        <taxon>Fungi</taxon>
        <taxon>Dikarya</taxon>
        <taxon>Ascomycota</taxon>
        <taxon>Pezizomycotina</taxon>
        <taxon>Leotiomycetes</taxon>
        <taxon>Leotiomycetes incertae sedis</taxon>
        <taxon>Scytalidium</taxon>
    </lineage>
</organism>
<dbReference type="CDD" id="cd02183">
    <property type="entry name" value="GH16_fungal_CRH1_transglycosylase"/>
    <property type="match status" value="1"/>
</dbReference>
<evidence type="ECO:0000256" key="3">
    <source>
        <dbReference type="ARBA" id="ARBA00012729"/>
    </source>
</evidence>
<dbReference type="EC" id="3.2.1.14" evidence="3"/>
<dbReference type="PANTHER" id="PTHR10963:SF27">
    <property type="entry name" value="GLYCOSIDASE-RELATED"/>
    <property type="match status" value="1"/>
</dbReference>
<keyword evidence="7 18" id="KW-0732">Signal</keyword>
<evidence type="ECO:0000256" key="11">
    <source>
        <dbReference type="ARBA" id="ARBA00023288"/>
    </source>
</evidence>
<feature type="active site" description="Proton donor" evidence="15">
    <location>
        <position position="124"/>
    </location>
</feature>
<feature type="signal peptide" evidence="18">
    <location>
        <begin position="1"/>
        <end position="21"/>
    </location>
</feature>
<evidence type="ECO:0000256" key="4">
    <source>
        <dbReference type="ARBA" id="ARBA00022622"/>
    </source>
</evidence>
<keyword evidence="10" id="KW-0325">Glycoprotein</keyword>
<keyword evidence="5" id="KW-0328">Glycosyltransferase</keyword>
<evidence type="ECO:0000256" key="10">
    <source>
        <dbReference type="ARBA" id="ARBA00023180"/>
    </source>
</evidence>
<dbReference type="GO" id="GO:0008843">
    <property type="term" value="F:endochitinase activity"/>
    <property type="evidence" value="ECO:0007669"/>
    <property type="project" value="UniProtKB-EC"/>
</dbReference>
<name>A0A3E2HSH6_SCYLI</name>
<feature type="chain" id="PRO_5017824484" description="chitinase" evidence="18">
    <location>
        <begin position="22"/>
        <end position="407"/>
    </location>
</feature>
<feature type="region of interest" description="Disordered" evidence="17">
    <location>
        <begin position="363"/>
        <end position="387"/>
    </location>
</feature>
<dbReference type="InterPro" id="IPR017168">
    <property type="entry name" value="CHR-like"/>
</dbReference>
<dbReference type="GO" id="GO:0098552">
    <property type="term" value="C:side of membrane"/>
    <property type="evidence" value="ECO:0007669"/>
    <property type="project" value="UniProtKB-KW"/>
</dbReference>
<dbReference type="Proteomes" id="UP000258309">
    <property type="component" value="Unassembled WGS sequence"/>
</dbReference>
<evidence type="ECO:0000313" key="20">
    <source>
        <dbReference type="EMBL" id="RFU36286.1"/>
    </source>
</evidence>
<dbReference type="InterPro" id="IPR050546">
    <property type="entry name" value="Glycosyl_Hydrlase_16"/>
</dbReference>
<dbReference type="Pfam" id="PF00722">
    <property type="entry name" value="Glyco_hydro_16"/>
    <property type="match status" value="1"/>
</dbReference>
<feature type="non-terminal residue" evidence="20">
    <location>
        <position position="1"/>
    </location>
</feature>
<feature type="active site" description="Nucleophile" evidence="15">
    <location>
        <position position="120"/>
    </location>
</feature>
<evidence type="ECO:0000259" key="19">
    <source>
        <dbReference type="PROSITE" id="PS51762"/>
    </source>
</evidence>
<evidence type="ECO:0000256" key="18">
    <source>
        <dbReference type="SAM" id="SignalP"/>
    </source>
</evidence>
<feature type="region of interest" description="Disordered" evidence="17">
    <location>
        <begin position="284"/>
        <end position="321"/>
    </location>
</feature>
<dbReference type="GO" id="GO:0005975">
    <property type="term" value="P:carbohydrate metabolic process"/>
    <property type="evidence" value="ECO:0007669"/>
    <property type="project" value="InterPro"/>
</dbReference>
<evidence type="ECO:0000256" key="8">
    <source>
        <dbReference type="ARBA" id="ARBA00022801"/>
    </source>
</evidence>
<keyword evidence="16" id="KW-1015">Disulfide bond</keyword>
<protein>
    <recommendedName>
        <fullName evidence="3">chitinase</fullName>
        <ecNumber evidence="3">3.2.1.14</ecNumber>
    </recommendedName>
</protein>
<evidence type="ECO:0000256" key="1">
    <source>
        <dbReference type="ARBA" id="ARBA00000822"/>
    </source>
</evidence>
<feature type="non-terminal residue" evidence="20">
    <location>
        <position position="407"/>
    </location>
</feature>
<dbReference type="SUPFAM" id="SSF49899">
    <property type="entry name" value="Concanavalin A-like lectins/glucanases"/>
    <property type="match status" value="1"/>
</dbReference>
<evidence type="ECO:0000256" key="14">
    <source>
        <dbReference type="ARBA" id="ARBA00038074"/>
    </source>
</evidence>
<comment type="catalytic activity">
    <reaction evidence="1">
        <text>Random endo-hydrolysis of N-acetyl-beta-D-glucosaminide (1-&gt;4)-beta-linkages in chitin and chitodextrins.</text>
        <dbReference type="EC" id="3.2.1.14"/>
    </reaction>
</comment>
<evidence type="ECO:0000256" key="2">
    <source>
        <dbReference type="ARBA" id="ARBA00004589"/>
    </source>
</evidence>
<dbReference type="InterPro" id="IPR000757">
    <property type="entry name" value="Beta-glucanase-like"/>
</dbReference>